<reference evidence="2" key="1">
    <citation type="submission" date="2023-03" db="EMBL/GenBank/DDBJ databases">
        <title>Massive genome expansion in bonnet fungi (Mycena s.s.) driven by repeated elements and novel gene families across ecological guilds.</title>
        <authorList>
            <consortium name="Lawrence Berkeley National Laboratory"/>
            <person name="Harder C.B."/>
            <person name="Miyauchi S."/>
            <person name="Viragh M."/>
            <person name="Kuo A."/>
            <person name="Thoen E."/>
            <person name="Andreopoulos B."/>
            <person name="Lu D."/>
            <person name="Skrede I."/>
            <person name="Drula E."/>
            <person name="Henrissat B."/>
            <person name="Morin E."/>
            <person name="Kohler A."/>
            <person name="Barry K."/>
            <person name="LaButti K."/>
            <person name="Morin E."/>
            <person name="Salamov A."/>
            <person name="Lipzen A."/>
            <person name="Mereny Z."/>
            <person name="Hegedus B."/>
            <person name="Baldrian P."/>
            <person name="Stursova M."/>
            <person name="Weitz H."/>
            <person name="Taylor A."/>
            <person name="Grigoriev I.V."/>
            <person name="Nagy L.G."/>
            <person name="Martin F."/>
            <person name="Kauserud H."/>
        </authorList>
    </citation>
    <scope>NUCLEOTIDE SEQUENCE</scope>
    <source>
        <strain evidence="2">CBHHK188m</strain>
    </source>
</reference>
<protein>
    <recommendedName>
        <fullName evidence="1">DUF6699 domain-containing protein</fullName>
    </recommendedName>
</protein>
<dbReference type="EMBL" id="JARJLG010000176">
    <property type="protein sequence ID" value="KAJ7732365.1"/>
    <property type="molecule type" value="Genomic_DNA"/>
</dbReference>
<dbReference type="InterPro" id="IPR046522">
    <property type="entry name" value="DUF6699"/>
</dbReference>
<evidence type="ECO:0000313" key="2">
    <source>
        <dbReference type="EMBL" id="KAJ7732365.1"/>
    </source>
</evidence>
<gene>
    <name evidence="2" type="ORF">DFH07DRAFT_929079</name>
</gene>
<dbReference type="Pfam" id="PF20415">
    <property type="entry name" value="DUF6699"/>
    <property type="match status" value="1"/>
</dbReference>
<evidence type="ECO:0000259" key="1">
    <source>
        <dbReference type="Pfam" id="PF20415"/>
    </source>
</evidence>
<sequence length="279" mass="31355">MCWPRVFCCRCPGPSSFPGPPALRFGKYPRRPARPPASFIWTPPPNLRFNNNINAQPPDPVIPRTPWDKRRRVRFADDPPVLIEAPPSPCETMVSFTPPMMMTPPAMCPHAHVSPELCSPRGSHPYLDWDITQFPSSARLFTSTHSHTAATLDGPATFPPTHLLTLSFADNPAHLHWECQWGPIFVRAQGLRSITVEDVLDAIYQYFNQPLGPADFATVSPPAWNLISDSYYQRLPRSPNLRAYDVRRGALRLDVLNGATKFSGLQPVGRDYFRLMLSA</sequence>
<dbReference type="AlphaFoldDB" id="A0AAD7I0E5"/>
<keyword evidence="3" id="KW-1185">Reference proteome</keyword>
<evidence type="ECO:0000313" key="3">
    <source>
        <dbReference type="Proteomes" id="UP001215280"/>
    </source>
</evidence>
<comment type="caution">
    <text evidence="2">The sequence shown here is derived from an EMBL/GenBank/DDBJ whole genome shotgun (WGS) entry which is preliminary data.</text>
</comment>
<dbReference type="Proteomes" id="UP001215280">
    <property type="component" value="Unassembled WGS sequence"/>
</dbReference>
<feature type="domain" description="DUF6699" evidence="1">
    <location>
        <begin position="127"/>
        <end position="267"/>
    </location>
</feature>
<accession>A0AAD7I0E5</accession>
<name>A0AAD7I0E5_9AGAR</name>
<proteinExistence type="predicted"/>
<organism evidence="2 3">
    <name type="scientific">Mycena maculata</name>
    <dbReference type="NCBI Taxonomy" id="230809"/>
    <lineage>
        <taxon>Eukaryota</taxon>
        <taxon>Fungi</taxon>
        <taxon>Dikarya</taxon>
        <taxon>Basidiomycota</taxon>
        <taxon>Agaricomycotina</taxon>
        <taxon>Agaricomycetes</taxon>
        <taxon>Agaricomycetidae</taxon>
        <taxon>Agaricales</taxon>
        <taxon>Marasmiineae</taxon>
        <taxon>Mycenaceae</taxon>
        <taxon>Mycena</taxon>
    </lineage>
</organism>